<sequence>MELMITPRAIEKINDLSSEQPSILLWYDTEGCGCGVNGVPTFRIINDSLSTYKRISSNLLPVFVPEQHAVFFGKYMKLDFSAETFRLVSNEGILNPFISPANVVS</sequence>
<dbReference type="Gene3D" id="2.60.300.12">
    <property type="entry name" value="HesB-like domain"/>
    <property type="match status" value="1"/>
</dbReference>
<dbReference type="InterPro" id="IPR000361">
    <property type="entry name" value="ATAP_core_dom"/>
</dbReference>
<gene>
    <name evidence="2" type="ORF">GMD78_02160</name>
</gene>
<reference evidence="2 3" key="1">
    <citation type="submission" date="2019-11" db="EMBL/GenBank/DDBJ databases">
        <authorList>
            <person name="Li X."/>
        </authorList>
    </citation>
    <scope>NUCLEOTIDE SEQUENCE [LARGE SCALE GENOMIC DNA]</scope>
    <source>
        <strain evidence="2 3">L9</strain>
    </source>
</reference>
<name>A0A6N8FG10_9BACI</name>
<dbReference type="RefSeq" id="WP_155666682.1">
    <property type="nucleotide sequence ID" value="NZ_WOCA01000001.1"/>
</dbReference>
<dbReference type="EMBL" id="WOCA01000001">
    <property type="protein sequence ID" value="MUK87204.1"/>
    <property type="molecule type" value="Genomic_DNA"/>
</dbReference>
<feature type="domain" description="Core" evidence="1">
    <location>
        <begin position="1"/>
        <end position="96"/>
    </location>
</feature>
<dbReference type="InterPro" id="IPR035903">
    <property type="entry name" value="HesB-like_dom_sf"/>
</dbReference>
<protein>
    <submittedName>
        <fullName evidence="2">Iron-sulfur cluster biosynthesis family protein</fullName>
    </submittedName>
</protein>
<dbReference type="Proteomes" id="UP000469125">
    <property type="component" value="Unassembled WGS sequence"/>
</dbReference>
<dbReference type="AlphaFoldDB" id="A0A6N8FG10"/>
<evidence type="ECO:0000313" key="2">
    <source>
        <dbReference type="EMBL" id="MUK87204.1"/>
    </source>
</evidence>
<evidence type="ECO:0000259" key="1">
    <source>
        <dbReference type="Pfam" id="PF01521"/>
    </source>
</evidence>
<evidence type="ECO:0000313" key="3">
    <source>
        <dbReference type="Proteomes" id="UP000469125"/>
    </source>
</evidence>
<dbReference type="Pfam" id="PF01521">
    <property type="entry name" value="Fe-S_biosyn"/>
    <property type="match status" value="1"/>
</dbReference>
<accession>A0A6N8FG10</accession>
<comment type="caution">
    <text evidence="2">The sequence shown here is derived from an EMBL/GenBank/DDBJ whole genome shotgun (WGS) entry which is preliminary data.</text>
</comment>
<keyword evidence="3" id="KW-1185">Reference proteome</keyword>
<proteinExistence type="predicted"/>
<organism evidence="2 3">
    <name type="scientific">Ornithinibacillus caprae</name>
    <dbReference type="NCBI Taxonomy" id="2678566"/>
    <lineage>
        <taxon>Bacteria</taxon>
        <taxon>Bacillati</taxon>
        <taxon>Bacillota</taxon>
        <taxon>Bacilli</taxon>
        <taxon>Bacillales</taxon>
        <taxon>Bacillaceae</taxon>
        <taxon>Ornithinibacillus</taxon>
    </lineage>
</organism>
<dbReference type="SUPFAM" id="SSF89360">
    <property type="entry name" value="HesB-like domain"/>
    <property type="match status" value="1"/>
</dbReference>